<feature type="transmembrane region" description="Helical" evidence="1">
    <location>
        <begin position="112"/>
        <end position="138"/>
    </location>
</feature>
<gene>
    <name evidence="3" type="ORF">PFLUV_G00202100</name>
</gene>
<feature type="signal peptide" evidence="2">
    <location>
        <begin position="1"/>
        <end position="34"/>
    </location>
</feature>
<proteinExistence type="predicted"/>
<feature type="chain" id="PRO_5025544379" evidence="2">
    <location>
        <begin position="35"/>
        <end position="155"/>
    </location>
</feature>
<organism evidence="3 4">
    <name type="scientific">Perca fluviatilis</name>
    <name type="common">European perch</name>
    <dbReference type="NCBI Taxonomy" id="8168"/>
    <lineage>
        <taxon>Eukaryota</taxon>
        <taxon>Metazoa</taxon>
        <taxon>Chordata</taxon>
        <taxon>Craniata</taxon>
        <taxon>Vertebrata</taxon>
        <taxon>Euteleostomi</taxon>
        <taxon>Actinopterygii</taxon>
        <taxon>Neopterygii</taxon>
        <taxon>Teleostei</taxon>
        <taxon>Neoteleostei</taxon>
        <taxon>Acanthomorphata</taxon>
        <taxon>Eupercaria</taxon>
        <taxon>Perciformes</taxon>
        <taxon>Percoidei</taxon>
        <taxon>Percidae</taxon>
        <taxon>Percinae</taxon>
        <taxon>Perca</taxon>
    </lineage>
</organism>
<evidence type="ECO:0000256" key="2">
    <source>
        <dbReference type="SAM" id="SignalP"/>
    </source>
</evidence>
<name>A0A6A5ENW0_PERFL</name>
<sequence>MKSPHKELRNHTRHSTVMFVLKLVFLALLAFSAAQQDVPRYIQGQWIIPDEIPQYEDTEQSLAVEERIWPQSPDVVDLVTPEDQNLLTTPEPYVMEAYARKEQDSDEGGESAVWKICLVVSVLLVSLVGSLSMTYYMCVWRGGRIHYKPQKEDNA</sequence>
<keyword evidence="2" id="KW-0732">Signal</keyword>
<dbReference type="AlphaFoldDB" id="A0A6A5ENW0"/>
<comment type="caution">
    <text evidence="3">The sequence shown here is derived from an EMBL/GenBank/DDBJ whole genome shotgun (WGS) entry which is preliminary data.</text>
</comment>
<keyword evidence="4" id="KW-1185">Reference proteome</keyword>
<protein>
    <submittedName>
        <fullName evidence="3">Uncharacterized protein</fullName>
    </submittedName>
</protein>
<keyword evidence="1" id="KW-0812">Transmembrane</keyword>
<evidence type="ECO:0000256" key="1">
    <source>
        <dbReference type="SAM" id="Phobius"/>
    </source>
</evidence>
<dbReference type="Proteomes" id="UP000465112">
    <property type="component" value="Chromosome 17"/>
</dbReference>
<reference evidence="3 4" key="1">
    <citation type="submission" date="2019-06" db="EMBL/GenBank/DDBJ databases">
        <title>A chromosome-scale genome assembly of the European perch, Perca fluviatilis.</title>
        <authorList>
            <person name="Roques C."/>
            <person name="Zahm M."/>
            <person name="Cabau C."/>
            <person name="Klopp C."/>
            <person name="Bouchez O."/>
            <person name="Donnadieu C."/>
            <person name="Kuhl H."/>
            <person name="Gislard M."/>
            <person name="Guendouz S."/>
            <person name="Journot L."/>
            <person name="Haffray P."/>
            <person name="Bestin A."/>
            <person name="Morvezen R."/>
            <person name="Feron R."/>
            <person name="Wen M."/>
            <person name="Jouanno E."/>
            <person name="Herpin A."/>
            <person name="Schartl M."/>
            <person name="Postlethwait J."/>
            <person name="Schaerlinger B."/>
            <person name="Chardard D."/>
            <person name="Lecocq T."/>
            <person name="Poncet C."/>
            <person name="Jaffrelo L."/>
            <person name="Lampietro C."/>
            <person name="Guiguen Y."/>
        </authorList>
    </citation>
    <scope>NUCLEOTIDE SEQUENCE [LARGE SCALE GENOMIC DNA]</scope>
    <source>
        <tissue evidence="3">Blood</tissue>
    </source>
</reference>
<evidence type="ECO:0000313" key="4">
    <source>
        <dbReference type="Proteomes" id="UP000465112"/>
    </source>
</evidence>
<evidence type="ECO:0000313" key="3">
    <source>
        <dbReference type="EMBL" id="KAF1377564.1"/>
    </source>
</evidence>
<keyword evidence="1" id="KW-1133">Transmembrane helix</keyword>
<accession>A0A6A5ENW0</accession>
<keyword evidence="1" id="KW-0472">Membrane</keyword>
<dbReference type="EMBL" id="VHII01000017">
    <property type="protein sequence ID" value="KAF1377564.1"/>
    <property type="molecule type" value="Genomic_DNA"/>
</dbReference>